<keyword evidence="2" id="KW-1185">Reference proteome</keyword>
<accession>A0A9P8SFP2</accession>
<keyword evidence="1" id="KW-0808">Transferase</keyword>
<keyword evidence="1" id="KW-0695">RNA-directed DNA polymerase</keyword>
<protein>
    <submittedName>
        <fullName evidence="1">Reverse transcriptase (RNA-dependent DNA polymerase) domain-containing protein</fullName>
    </submittedName>
</protein>
<keyword evidence="1" id="KW-0548">Nucleotidyltransferase</keyword>
<reference evidence="1" key="1">
    <citation type="submission" date="2021-09" db="EMBL/GenBank/DDBJ databases">
        <title>A high-quality genome of the endoparasitic fungus Hirsutella rhossiliensis with a comparison of Hirsutella genomes reveals transposable elements contributing to genome size variation.</title>
        <authorList>
            <person name="Lin R."/>
            <person name="Jiao Y."/>
            <person name="Sun X."/>
            <person name="Ling J."/>
            <person name="Xie B."/>
            <person name="Cheng X."/>
        </authorList>
    </citation>
    <scope>NUCLEOTIDE SEQUENCE</scope>
    <source>
        <strain evidence="1">HR02</strain>
    </source>
</reference>
<dbReference type="RefSeq" id="XP_044718474.1">
    <property type="nucleotide sequence ID" value="XM_044866585.1"/>
</dbReference>
<comment type="caution">
    <text evidence="1">The sequence shown here is derived from an EMBL/GenBank/DDBJ whole genome shotgun (WGS) entry which is preliminary data.</text>
</comment>
<sequence>MQKGKITVFFYVDDIIWAYPKEEEAAAREAIRGLQQRYKMTRLGEPKWFLGIRILRNRSQRTIWLT</sequence>
<organism evidence="1 2">
    <name type="scientific">Hirsutella rhossiliensis</name>
    <dbReference type="NCBI Taxonomy" id="111463"/>
    <lineage>
        <taxon>Eukaryota</taxon>
        <taxon>Fungi</taxon>
        <taxon>Dikarya</taxon>
        <taxon>Ascomycota</taxon>
        <taxon>Pezizomycotina</taxon>
        <taxon>Sordariomycetes</taxon>
        <taxon>Hypocreomycetidae</taxon>
        <taxon>Hypocreales</taxon>
        <taxon>Ophiocordycipitaceae</taxon>
        <taxon>Hirsutella</taxon>
    </lineage>
</organism>
<dbReference type="GO" id="GO:0003964">
    <property type="term" value="F:RNA-directed DNA polymerase activity"/>
    <property type="evidence" value="ECO:0007669"/>
    <property type="project" value="UniProtKB-KW"/>
</dbReference>
<dbReference type="EMBL" id="JAIZPD010000009">
    <property type="protein sequence ID" value="KAH0960961.1"/>
    <property type="molecule type" value="Genomic_DNA"/>
</dbReference>
<name>A0A9P8SFP2_9HYPO</name>
<evidence type="ECO:0000313" key="2">
    <source>
        <dbReference type="Proteomes" id="UP000824596"/>
    </source>
</evidence>
<dbReference type="AlphaFoldDB" id="A0A9P8SFP2"/>
<gene>
    <name evidence="1" type="ORF">HRG_08114</name>
</gene>
<dbReference type="OrthoDB" id="4363633at2759"/>
<dbReference type="GeneID" id="68357243"/>
<evidence type="ECO:0000313" key="1">
    <source>
        <dbReference type="EMBL" id="KAH0960961.1"/>
    </source>
</evidence>
<dbReference type="Proteomes" id="UP000824596">
    <property type="component" value="Unassembled WGS sequence"/>
</dbReference>
<proteinExistence type="predicted"/>